<evidence type="ECO:0000313" key="2">
    <source>
        <dbReference type="Proteomes" id="UP000321577"/>
    </source>
</evidence>
<organism evidence="1 2">
    <name type="scientific">Brevifollis gellanilyticus</name>
    <dbReference type="NCBI Taxonomy" id="748831"/>
    <lineage>
        <taxon>Bacteria</taxon>
        <taxon>Pseudomonadati</taxon>
        <taxon>Verrucomicrobiota</taxon>
        <taxon>Verrucomicrobiia</taxon>
        <taxon>Verrucomicrobiales</taxon>
        <taxon>Verrucomicrobiaceae</taxon>
    </lineage>
</organism>
<proteinExistence type="predicted"/>
<dbReference type="AlphaFoldDB" id="A0A512MH84"/>
<dbReference type="EMBL" id="BKAG01000071">
    <property type="protein sequence ID" value="GEP46098.1"/>
    <property type="molecule type" value="Genomic_DNA"/>
</dbReference>
<keyword evidence="2" id="KW-1185">Reference proteome</keyword>
<evidence type="ECO:0000313" key="1">
    <source>
        <dbReference type="EMBL" id="GEP46098.1"/>
    </source>
</evidence>
<dbReference type="RefSeq" id="WP_146855655.1">
    <property type="nucleotide sequence ID" value="NZ_BKAG01000071.1"/>
</dbReference>
<sequence length="90" mass="10044">MERIFVVLDRFEIPGKGLALTGAIEDDSKQIHEGSTVMLKRPGLPDLLTVATGFELIRNCWSPHKPRNVVLLIPIEVGLENVPLKSEVWV</sequence>
<name>A0A512MH84_9BACT</name>
<accession>A0A512MH84</accession>
<dbReference type="Proteomes" id="UP000321577">
    <property type="component" value="Unassembled WGS sequence"/>
</dbReference>
<protein>
    <submittedName>
        <fullName evidence="1">Uncharacterized protein</fullName>
    </submittedName>
</protein>
<reference evidence="1 2" key="1">
    <citation type="submission" date="2019-07" db="EMBL/GenBank/DDBJ databases">
        <title>Whole genome shotgun sequence of Brevifollis gellanilyticus NBRC 108608.</title>
        <authorList>
            <person name="Hosoyama A."/>
            <person name="Uohara A."/>
            <person name="Ohji S."/>
            <person name="Ichikawa N."/>
        </authorList>
    </citation>
    <scope>NUCLEOTIDE SEQUENCE [LARGE SCALE GENOMIC DNA]</scope>
    <source>
        <strain evidence="1 2">NBRC 108608</strain>
    </source>
</reference>
<comment type="caution">
    <text evidence="1">The sequence shown here is derived from an EMBL/GenBank/DDBJ whole genome shotgun (WGS) entry which is preliminary data.</text>
</comment>
<gene>
    <name evidence="1" type="ORF">BGE01nite_53890</name>
</gene>
<dbReference type="OrthoDB" id="10001291at2"/>